<dbReference type="AlphaFoldDB" id="A0AAQ3JIC3"/>
<dbReference type="GO" id="GO:0010181">
    <property type="term" value="F:FMN binding"/>
    <property type="evidence" value="ECO:0007669"/>
    <property type="project" value="InterPro"/>
</dbReference>
<feature type="transmembrane region" description="Helical" evidence="2">
    <location>
        <begin position="12"/>
        <end position="34"/>
    </location>
</feature>
<dbReference type="EMBL" id="CP132968">
    <property type="protein sequence ID" value="WMD16496.1"/>
    <property type="molecule type" value="Genomic_DNA"/>
</dbReference>
<dbReference type="Gene3D" id="3.90.1010.20">
    <property type="match status" value="4"/>
</dbReference>
<protein>
    <submittedName>
        <fullName evidence="4">FMN-binding protein</fullName>
    </submittedName>
</protein>
<evidence type="ECO:0000256" key="2">
    <source>
        <dbReference type="SAM" id="Phobius"/>
    </source>
</evidence>
<dbReference type="Proteomes" id="UP001243496">
    <property type="component" value="Chromosome"/>
</dbReference>
<dbReference type="GO" id="GO:0016020">
    <property type="term" value="C:membrane"/>
    <property type="evidence" value="ECO:0007669"/>
    <property type="project" value="InterPro"/>
</dbReference>
<evidence type="ECO:0000313" key="4">
    <source>
        <dbReference type="EMBL" id="WMD16496.1"/>
    </source>
</evidence>
<feature type="domain" description="FMN-binding" evidence="3">
    <location>
        <begin position="453"/>
        <end position="531"/>
    </location>
</feature>
<feature type="region of interest" description="Disordered" evidence="1">
    <location>
        <begin position="158"/>
        <end position="179"/>
    </location>
</feature>
<keyword evidence="2" id="KW-1133">Transmembrane helix</keyword>
<feature type="compositionally biased region" description="Low complexity" evidence="1">
    <location>
        <begin position="163"/>
        <end position="177"/>
    </location>
</feature>
<feature type="compositionally biased region" description="Low complexity" evidence="1">
    <location>
        <begin position="274"/>
        <end position="286"/>
    </location>
</feature>
<dbReference type="InterPro" id="IPR007329">
    <property type="entry name" value="FMN-bd"/>
</dbReference>
<feature type="domain" description="FMN-binding" evidence="3">
    <location>
        <begin position="312"/>
        <end position="390"/>
    </location>
</feature>
<feature type="domain" description="FMN-binding" evidence="3">
    <location>
        <begin position="83"/>
        <end position="157"/>
    </location>
</feature>
<dbReference type="Pfam" id="PF04205">
    <property type="entry name" value="FMN_bind"/>
    <property type="match status" value="4"/>
</dbReference>
<dbReference type="SMART" id="SM00900">
    <property type="entry name" value="FMN_bind"/>
    <property type="match status" value="4"/>
</dbReference>
<organism evidence="4 5">
    <name type="scientific">Anaerostipes hadrus</name>
    <dbReference type="NCBI Taxonomy" id="649756"/>
    <lineage>
        <taxon>Bacteria</taxon>
        <taxon>Bacillati</taxon>
        <taxon>Bacillota</taxon>
        <taxon>Clostridia</taxon>
        <taxon>Lachnospirales</taxon>
        <taxon>Lachnospiraceae</taxon>
        <taxon>Anaerostipes</taxon>
    </lineage>
</organism>
<reference evidence="4" key="1">
    <citation type="submission" date="2023-08" db="EMBL/GenBank/DDBJ databases">
        <title>Complete Genome Sequences of butyrate producing Anaerostipes hadrus strains BA1 and GIF7 isolated from the terminal ileum of a healthy lean male.</title>
        <authorList>
            <person name="Low A."/>
            <person name="Sheludchenko M."/>
            <person name="Cheng H.E."/>
            <person name="Koh X.Q."/>
            <person name="Lee J."/>
        </authorList>
    </citation>
    <scope>NUCLEOTIDE SEQUENCE</scope>
    <source>
        <strain evidence="4">BA1</strain>
    </source>
</reference>
<evidence type="ECO:0000256" key="1">
    <source>
        <dbReference type="SAM" id="MobiDB-lite"/>
    </source>
</evidence>
<dbReference type="RefSeq" id="WP_306856874.1">
    <property type="nucleotide sequence ID" value="NZ_CP132968.1"/>
</dbReference>
<keyword evidence="2" id="KW-0472">Membrane</keyword>
<accession>A0AAQ3JIC3</accession>
<gene>
    <name evidence="4" type="ORF">RBI15_14295</name>
</gene>
<name>A0AAQ3JIC3_ANAHA</name>
<feature type="region of interest" description="Disordered" evidence="1">
    <location>
        <begin position="273"/>
        <end position="294"/>
    </location>
</feature>
<feature type="region of interest" description="Disordered" evidence="1">
    <location>
        <begin position="395"/>
        <end position="448"/>
    </location>
</feature>
<feature type="domain" description="FMN-binding" evidence="3">
    <location>
        <begin position="196"/>
        <end position="270"/>
    </location>
</feature>
<proteinExistence type="predicted"/>
<evidence type="ECO:0000259" key="3">
    <source>
        <dbReference type="SMART" id="SM00900"/>
    </source>
</evidence>
<sequence length="533" mass="56749">MKIIDQLKKVNLIQFVPAIFVISLVGNSVFGYTAPKSEKSKNNSENQVEAATTQAKKKTKKANAGDIDLSKIKDGTYEGQANGYRGLVKVSVTVKDHKITAIKVLSNSDDAAFFNRASAGVIKNILAKQSLKVDVVSGATYSSNGIIKAVKNALTGEEDKSSAKAGGSSAKSVGSVGTADESGTYKDGTFIGTASGYHGTVKVSVTIKKNKIKSIKILENHDDAAYFNRAKGILLPLMVKKQSTNVDAVSGATFSSNGIIKAVRNALSKAAVNKSSSDSSSTSTTKDTTKKDTTEKVSGTYKDGVYEGTGTGFRGKITVSVRIKKSKIVEIKLVKNEKDDAAYFERAWSEVPFSIIAVQSANTDKVDAVSGATYSSKGIMAAVRDALKKALAKKDTETTVETNNTNNSTNDNNTNTDNSSEDNTTTVPTTPTDQTYTGSAVCEPDEDGEDFDAYDLTLEVVVSSDGKVKGIQNIKWSDKSMQSWYKDAEKKIVPQLIANGLDTSKNYDVVTGATCSSNALINAYKNAISKINQ</sequence>
<feature type="compositionally biased region" description="Low complexity" evidence="1">
    <location>
        <begin position="399"/>
        <end position="437"/>
    </location>
</feature>
<evidence type="ECO:0000313" key="5">
    <source>
        <dbReference type="Proteomes" id="UP001243496"/>
    </source>
</evidence>
<dbReference type="GeneID" id="92742577"/>
<keyword evidence="2" id="KW-0812">Transmembrane</keyword>